<feature type="compositionally biased region" description="Low complexity" evidence="10">
    <location>
        <begin position="85"/>
        <end position="96"/>
    </location>
</feature>
<dbReference type="EC" id="3.6.4.13" evidence="3"/>
<feature type="region of interest" description="Disordered" evidence="10">
    <location>
        <begin position="1503"/>
        <end position="1543"/>
    </location>
</feature>
<dbReference type="GO" id="GO:0040029">
    <property type="term" value="P:epigenetic regulation of gene expression"/>
    <property type="evidence" value="ECO:0007669"/>
    <property type="project" value="UniProtKB-ARBA"/>
</dbReference>
<dbReference type="SUPFAM" id="SSF52540">
    <property type="entry name" value="P-loop containing nucleoside triphosphate hydrolases"/>
    <property type="match status" value="1"/>
</dbReference>
<dbReference type="FunFam" id="3.30.160.20:FF:000026">
    <property type="entry name" value="ATP-dependent RNA helicase A"/>
    <property type="match status" value="2"/>
</dbReference>
<evidence type="ECO:0000256" key="2">
    <source>
        <dbReference type="ARBA" id="ARBA00008792"/>
    </source>
</evidence>
<dbReference type="PROSITE" id="PS51194">
    <property type="entry name" value="HELICASE_CTER"/>
    <property type="match status" value="1"/>
</dbReference>
<dbReference type="InterPro" id="IPR014001">
    <property type="entry name" value="Helicase_ATP-bd"/>
</dbReference>
<feature type="region of interest" description="Disordered" evidence="10">
    <location>
        <begin position="298"/>
        <end position="331"/>
    </location>
</feature>
<feature type="compositionally biased region" description="Basic and acidic residues" evidence="10">
    <location>
        <begin position="1392"/>
        <end position="1402"/>
    </location>
</feature>
<dbReference type="PROSITE" id="PS51192">
    <property type="entry name" value="HELICASE_ATP_BIND_1"/>
    <property type="match status" value="1"/>
</dbReference>
<evidence type="ECO:0000256" key="1">
    <source>
        <dbReference type="ARBA" id="ARBA00004123"/>
    </source>
</evidence>
<dbReference type="CDD" id="cd19855">
    <property type="entry name" value="DSRM_DHX9_rpt2"/>
    <property type="match status" value="1"/>
</dbReference>
<evidence type="ECO:0000256" key="5">
    <source>
        <dbReference type="ARBA" id="ARBA00022741"/>
    </source>
</evidence>
<comment type="subcellular location">
    <subcellularLocation>
        <location evidence="1">Nucleus</location>
    </subcellularLocation>
</comment>
<dbReference type="PANTHER" id="PTHR18934:SF119">
    <property type="entry name" value="ATP-DEPENDENT RNA HELICASE A"/>
    <property type="match status" value="1"/>
</dbReference>
<dbReference type="PROSITE" id="PS00690">
    <property type="entry name" value="DEAH_ATP_HELICASE"/>
    <property type="match status" value="1"/>
</dbReference>
<dbReference type="SUPFAM" id="SSF54768">
    <property type="entry name" value="dsRNA-binding domain-like"/>
    <property type="match status" value="4"/>
</dbReference>
<feature type="compositionally biased region" description="Gly residues" evidence="10">
    <location>
        <begin position="1410"/>
        <end position="1433"/>
    </location>
</feature>
<dbReference type="VEuPathDB" id="VectorBase:AATE016311"/>
<name>A0A182JE01_ANOAO</name>
<feature type="region of interest" description="Disordered" evidence="10">
    <location>
        <begin position="83"/>
        <end position="116"/>
    </location>
</feature>
<evidence type="ECO:0000313" key="11">
    <source>
        <dbReference type="EnsemblMetazoa" id="AATE016311-PA.1"/>
    </source>
</evidence>
<feature type="region of interest" description="Disordered" evidence="10">
    <location>
        <begin position="796"/>
        <end position="826"/>
    </location>
</feature>
<evidence type="ECO:0000256" key="10">
    <source>
        <dbReference type="SAM" id="MobiDB-lite"/>
    </source>
</evidence>
<dbReference type="InterPro" id="IPR044446">
    <property type="entry name" value="DHX9_DSRM_2"/>
</dbReference>
<reference evidence="11" key="1">
    <citation type="submission" date="2022-08" db="UniProtKB">
        <authorList>
            <consortium name="EnsemblMetazoa"/>
        </authorList>
    </citation>
    <scope>IDENTIFICATION</scope>
    <source>
        <strain evidence="11">EBRO</strain>
    </source>
</reference>
<dbReference type="SMART" id="SM00487">
    <property type="entry name" value="DEXDc"/>
    <property type="match status" value="1"/>
</dbReference>
<dbReference type="FunFam" id="3.30.160.20:FF:000028">
    <property type="entry name" value="ATP-dependent RNA helicase A"/>
    <property type="match status" value="1"/>
</dbReference>
<dbReference type="STRING" id="41427.A0A182JE01"/>
<dbReference type="GO" id="GO:0043138">
    <property type="term" value="F:3'-5' DNA helicase activity"/>
    <property type="evidence" value="ECO:0007669"/>
    <property type="project" value="TreeGrafter"/>
</dbReference>
<feature type="compositionally biased region" description="Low complexity" evidence="10">
    <location>
        <begin position="300"/>
        <end position="311"/>
    </location>
</feature>
<feature type="compositionally biased region" description="Gly residues" evidence="10">
    <location>
        <begin position="1523"/>
        <end position="1543"/>
    </location>
</feature>
<dbReference type="InterPro" id="IPR001650">
    <property type="entry name" value="Helicase_C-like"/>
</dbReference>
<evidence type="ECO:0000256" key="6">
    <source>
        <dbReference type="ARBA" id="ARBA00022801"/>
    </source>
</evidence>
<dbReference type="InterPro" id="IPR007502">
    <property type="entry name" value="Helicase-assoc_dom"/>
</dbReference>
<keyword evidence="6" id="KW-0378">Hydrolase</keyword>
<dbReference type="Pfam" id="PF07717">
    <property type="entry name" value="OB_NTP_bind"/>
    <property type="match status" value="1"/>
</dbReference>
<evidence type="ECO:0000256" key="3">
    <source>
        <dbReference type="ARBA" id="ARBA00012552"/>
    </source>
</evidence>
<dbReference type="InterPro" id="IPR011545">
    <property type="entry name" value="DEAD/DEAH_box_helicase_dom"/>
</dbReference>
<dbReference type="GO" id="GO:1990904">
    <property type="term" value="C:ribonucleoprotein complex"/>
    <property type="evidence" value="ECO:0007669"/>
    <property type="project" value="TreeGrafter"/>
</dbReference>
<dbReference type="EnsemblMetazoa" id="AATE016311-RA">
    <property type="protein sequence ID" value="AATE016311-PA.1"/>
    <property type="gene ID" value="AATE016311"/>
</dbReference>
<feature type="region of interest" description="Disordered" evidence="10">
    <location>
        <begin position="1389"/>
        <end position="1473"/>
    </location>
</feature>
<keyword evidence="4" id="KW-0677">Repeat</keyword>
<dbReference type="InterPro" id="IPR044445">
    <property type="entry name" value="DHX9_DSRM_1"/>
</dbReference>
<dbReference type="GO" id="GO:0050684">
    <property type="term" value="P:regulation of mRNA processing"/>
    <property type="evidence" value="ECO:0007669"/>
    <property type="project" value="TreeGrafter"/>
</dbReference>
<evidence type="ECO:0000256" key="7">
    <source>
        <dbReference type="ARBA" id="ARBA00022806"/>
    </source>
</evidence>
<dbReference type="FunFam" id="3.40.50.300:FF:000284">
    <property type="entry name" value="probable ATP-dependent RNA helicase YTHDC2"/>
    <property type="match status" value="1"/>
</dbReference>
<dbReference type="SMART" id="SM00847">
    <property type="entry name" value="HA2"/>
    <property type="match status" value="1"/>
</dbReference>
<organism evidence="11">
    <name type="scientific">Anopheles atroparvus</name>
    <name type="common">European mosquito</name>
    <dbReference type="NCBI Taxonomy" id="41427"/>
    <lineage>
        <taxon>Eukaryota</taxon>
        <taxon>Metazoa</taxon>
        <taxon>Ecdysozoa</taxon>
        <taxon>Arthropoda</taxon>
        <taxon>Hexapoda</taxon>
        <taxon>Insecta</taxon>
        <taxon>Pterygota</taxon>
        <taxon>Neoptera</taxon>
        <taxon>Endopterygota</taxon>
        <taxon>Diptera</taxon>
        <taxon>Nematocera</taxon>
        <taxon>Culicoidea</taxon>
        <taxon>Culicidae</taxon>
        <taxon>Anophelinae</taxon>
        <taxon>Anopheles</taxon>
    </lineage>
</organism>
<dbReference type="GO" id="GO:0005524">
    <property type="term" value="F:ATP binding"/>
    <property type="evidence" value="ECO:0007669"/>
    <property type="project" value="UniProtKB-KW"/>
</dbReference>
<dbReference type="CDD" id="cd18791">
    <property type="entry name" value="SF2_C_RHA"/>
    <property type="match status" value="1"/>
</dbReference>
<comment type="similarity">
    <text evidence="2">Belongs to the DEAD box helicase family. DEAH subfamily.</text>
</comment>
<evidence type="ECO:0000256" key="8">
    <source>
        <dbReference type="ARBA" id="ARBA00022840"/>
    </source>
</evidence>
<dbReference type="InterPro" id="IPR027417">
    <property type="entry name" value="P-loop_NTPase"/>
</dbReference>
<keyword evidence="7" id="KW-0347">Helicase</keyword>
<keyword evidence="9" id="KW-0539">Nucleus</keyword>
<dbReference type="InterPro" id="IPR048333">
    <property type="entry name" value="HA2_WH"/>
</dbReference>
<feature type="compositionally biased region" description="Gly residues" evidence="10">
    <location>
        <begin position="1462"/>
        <end position="1473"/>
    </location>
</feature>
<dbReference type="CDD" id="cd19854">
    <property type="entry name" value="DSRM_DHX9_rpt1"/>
    <property type="match status" value="2"/>
</dbReference>
<dbReference type="GO" id="GO:0016887">
    <property type="term" value="F:ATP hydrolysis activity"/>
    <property type="evidence" value="ECO:0007669"/>
    <property type="project" value="TreeGrafter"/>
</dbReference>
<dbReference type="SMART" id="SM00490">
    <property type="entry name" value="HELICc"/>
    <property type="match status" value="1"/>
</dbReference>
<dbReference type="Pfam" id="PF04408">
    <property type="entry name" value="WHD_HA2"/>
    <property type="match status" value="1"/>
</dbReference>
<dbReference type="GO" id="GO:0003724">
    <property type="term" value="F:RNA helicase activity"/>
    <property type="evidence" value="ECO:0007669"/>
    <property type="project" value="UniProtKB-EC"/>
</dbReference>
<dbReference type="GO" id="GO:0003725">
    <property type="term" value="F:double-stranded RNA binding"/>
    <property type="evidence" value="ECO:0007669"/>
    <property type="project" value="InterPro"/>
</dbReference>
<dbReference type="Pfam" id="PF00271">
    <property type="entry name" value="Helicase_C"/>
    <property type="match status" value="1"/>
</dbReference>
<sequence length="1543" mass="171518">MSVDIKSFFFIWCQKNGCTPTYESRPTGPKHRQRFLCEVRVPDIAYVGVGNSTVKKDAEKNASRDFVNYLVRVGKIEANSVPKDASNANAEGGSAAVEDKDKPSTVPGRPQYGKGMNVFTSGFGPQDLGQAYRPYVPSQDEIKREEANMEAAESLDVNASIHGNWTIENARSKLNQWLQNQKIKAEFKYTSIGPDHANIEQTFDKKTHSYHRVHNMSVDIKSFFFIWCQKNGCTPTYESRPTGPKHRQRFLCEVRVPDIAYVGVGNSTVKKDAEKNASRDFVNYLVRVGKIEANSVPKDASNANAEGGSAAVEDKDKPSTVPGRPQYGKGMNVFTSGFGPQDLGQAYRPYVPSQDEIKREEANMEAAESLDVNASIHGNWTIENARSKLNQWLQNQKIKAEFKYTSIGPDHAKSFIAEMTVFVKELNRSITGRESGSNKQSASKSCALSLVRQLYHLGVIEAFNGSIKSAKSSEQVAPYALRISQALAQRVHECLQELEIQPVKVSDTEKEQKEPINLLHPSDDVHFKPQAMNLQQPSSVIPWSPPQPNWNPWRACNIDEGYLATATLEQLSDDLLGEARSRLLEDQQLQASMRTREKLPIASMRKHIMEQINEFPVVLIRGNTGCGKTTQIAQYILEDYINSGQGAYCNVCVTQPRRISAISVSERIANERCENLGVAVGYSVRFDSVLPRPFGSILFCTIGVLLRKLEAGLRGVSHVIVDEIHERDVNSDFILVVLRDMVHTYPDLRVILMSATIDTTLFSSYFGECPVLEVQGRTFPVEQLFLEDCIEMLNFMPPPPDTTQGSRRKRGKDGDGDDEATVAGDDGVVGTMGPSGVVEQLNLNKVIDATRYSAHTVLAMSKLQESEICFELIEALVDHIDRQGSPGAVLIFLAGWNMIFALMKHLQSRQSLVVLPLHSQLPREDQRKVFDHYGQRRKVILATNIAETSITIDDVVYVIDTCKARMKLFTSHNNMTNYATVWAAKTNLEQRKGRAGRVSPGTCFTLCSRARFAKLEENLTPEMFRTPLHELALSIKLLRLGAIGQFLSKAIEPPPLDAVIEAEVLLKEMRCLDDKEQLTPFGRILARLPLEPRLGKMMVLSTLFQLCDPIATMAAYSGTFSEIFLLDVGQRRLMQHQRALSGKMNSDYVAMLTAFDQWSRKRAHSEEAELRFCEWKGLQVPTMRTISEAKKQLMENLSLAGFPEETMIPHRFDPEDPTPDLEMTMALLCVGLYPNVCFHKEKRRVLTTESKEALIHKTSVNCTQNCTFPYPFFVFGEKIRTRAVSCKQMSMVTPIHLLLFGCKKVEWNHGAVRVDDWLNLDMDPCDAGMILALRPCIQDLLVRISADPEEVKSLEQKYYTMLKVVRDLCAFSAGDFEIERPQSFTAFGQGRSDFRKMPRMDGDSDTGNQYGRGRGGGFSGGYGRGGRGGGGWPPSGEDRFRGGPAGNNAPSFYNNDRSSGGNSDGFGGNGGGPSRNYGNNFRYFHTGGNDGSGGWSADHRNANGNYGNVDGPGRSGNNRGDYRGGNGGGGASGGYNYGRGGWQ</sequence>
<dbReference type="PROSITE" id="PS50137">
    <property type="entry name" value="DS_RBD"/>
    <property type="match status" value="3"/>
</dbReference>
<proteinExistence type="inferred from homology"/>
<protein>
    <recommendedName>
        <fullName evidence="3">RNA helicase</fullName>
        <ecNumber evidence="3">3.6.4.13</ecNumber>
    </recommendedName>
</protein>
<keyword evidence="5" id="KW-0547">Nucleotide-binding</keyword>
<dbReference type="Gene3D" id="3.30.160.20">
    <property type="match status" value="4"/>
</dbReference>
<dbReference type="GO" id="GO:0005730">
    <property type="term" value="C:nucleolus"/>
    <property type="evidence" value="ECO:0007669"/>
    <property type="project" value="TreeGrafter"/>
</dbReference>
<dbReference type="PANTHER" id="PTHR18934">
    <property type="entry name" value="ATP-DEPENDENT RNA HELICASE"/>
    <property type="match status" value="1"/>
</dbReference>
<dbReference type="InterPro" id="IPR011709">
    <property type="entry name" value="DEAD-box_helicase_OB_fold"/>
</dbReference>
<dbReference type="Pfam" id="PF00270">
    <property type="entry name" value="DEAD"/>
    <property type="match status" value="1"/>
</dbReference>
<evidence type="ECO:0000256" key="4">
    <source>
        <dbReference type="ARBA" id="ARBA00022737"/>
    </source>
</evidence>
<dbReference type="SMART" id="SM00358">
    <property type="entry name" value="DSRM"/>
    <property type="match status" value="3"/>
</dbReference>
<keyword evidence="8" id="KW-0067">ATP-binding</keyword>
<dbReference type="Pfam" id="PF00035">
    <property type="entry name" value="dsrm"/>
    <property type="match status" value="3"/>
</dbReference>
<accession>A0A182JE01</accession>
<evidence type="ECO:0000256" key="9">
    <source>
        <dbReference type="ARBA" id="ARBA00023242"/>
    </source>
</evidence>
<dbReference type="InterPro" id="IPR002464">
    <property type="entry name" value="DNA/RNA_helicase_DEAH_CS"/>
</dbReference>
<dbReference type="Gene3D" id="3.40.50.300">
    <property type="entry name" value="P-loop containing nucleotide triphosphate hydrolases"/>
    <property type="match status" value="2"/>
</dbReference>
<dbReference type="GO" id="GO:0045944">
    <property type="term" value="P:positive regulation of transcription by RNA polymerase II"/>
    <property type="evidence" value="ECO:0007669"/>
    <property type="project" value="TreeGrafter"/>
</dbReference>
<dbReference type="InterPro" id="IPR014720">
    <property type="entry name" value="dsRBD_dom"/>
</dbReference>
<dbReference type="Gene3D" id="1.20.120.1080">
    <property type="match status" value="1"/>
</dbReference>